<proteinExistence type="predicted"/>
<name>A0ACC3C2I2_PYRYE</name>
<organism evidence="1 2">
    <name type="scientific">Pyropia yezoensis</name>
    <name type="common">Susabi-nori</name>
    <name type="synonym">Porphyra yezoensis</name>
    <dbReference type="NCBI Taxonomy" id="2788"/>
    <lineage>
        <taxon>Eukaryota</taxon>
        <taxon>Rhodophyta</taxon>
        <taxon>Bangiophyceae</taxon>
        <taxon>Bangiales</taxon>
        <taxon>Bangiaceae</taxon>
        <taxon>Pyropia</taxon>
    </lineage>
</organism>
<evidence type="ECO:0000313" key="2">
    <source>
        <dbReference type="Proteomes" id="UP000798662"/>
    </source>
</evidence>
<sequence>MVRVLSLVALASAAVVAAVAAPAAATPTAASLPAVAPTAFNAVTLAVASLRQTVAARPPAPKGMGALVLRALKPVWAAFQAGAFDANMAAFKAGKMDAAIPSQADVMKKLDKVVQKVDEVVQKVRMVVAKVFQAMADFKAGKFDAFIADAKKSTLEEFLESVCEMYPMPAPY</sequence>
<keyword evidence="2" id="KW-1185">Reference proteome</keyword>
<comment type="caution">
    <text evidence="1">The sequence shown here is derived from an EMBL/GenBank/DDBJ whole genome shotgun (WGS) entry which is preliminary data.</text>
</comment>
<dbReference type="Proteomes" id="UP000798662">
    <property type="component" value="Chromosome 2"/>
</dbReference>
<accession>A0ACC3C2I2</accession>
<reference evidence="1" key="1">
    <citation type="submission" date="2019-11" db="EMBL/GenBank/DDBJ databases">
        <title>Nori genome reveals adaptations in red seaweeds to the harsh intertidal environment.</title>
        <authorList>
            <person name="Wang D."/>
            <person name="Mao Y."/>
        </authorList>
    </citation>
    <scope>NUCLEOTIDE SEQUENCE</scope>
    <source>
        <tissue evidence="1">Gametophyte</tissue>
    </source>
</reference>
<evidence type="ECO:0000313" key="1">
    <source>
        <dbReference type="EMBL" id="KAK1864012.1"/>
    </source>
</evidence>
<dbReference type="EMBL" id="CM020619">
    <property type="protein sequence ID" value="KAK1864012.1"/>
    <property type="molecule type" value="Genomic_DNA"/>
</dbReference>
<gene>
    <name evidence="1" type="ORF">I4F81_006563</name>
</gene>
<protein>
    <submittedName>
        <fullName evidence="1">Uncharacterized protein</fullName>
    </submittedName>
</protein>